<keyword evidence="3" id="KW-1003">Cell membrane</keyword>
<evidence type="ECO:0000256" key="3">
    <source>
        <dbReference type="ARBA" id="ARBA00022475"/>
    </source>
</evidence>
<dbReference type="InterPro" id="IPR001851">
    <property type="entry name" value="ABC_transp_permease"/>
</dbReference>
<dbReference type="Proteomes" id="UP000005439">
    <property type="component" value="Chromosome"/>
</dbReference>
<dbReference type="Pfam" id="PF02653">
    <property type="entry name" value="BPD_transp_2"/>
    <property type="match status" value="1"/>
</dbReference>
<keyword evidence="11" id="KW-1185">Reference proteome</keyword>
<dbReference type="GO" id="GO:0006865">
    <property type="term" value="P:amino acid transport"/>
    <property type="evidence" value="ECO:0007669"/>
    <property type="project" value="UniProtKB-KW"/>
</dbReference>
<evidence type="ECO:0000256" key="8">
    <source>
        <dbReference type="ARBA" id="ARBA00037998"/>
    </source>
</evidence>
<reference evidence="10 11" key="2">
    <citation type="journal article" date="2012" name="Stand. Genomic Sci.">
        <title>Complete genome sequence of the moderately thermophilic mineral-sulfide-oxidizing firmicute Sulfobacillus acidophilus type strain (NAL(T)).</title>
        <authorList>
            <person name="Anderson I."/>
            <person name="Chertkov O."/>
            <person name="Chen A."/>
            <person name="Saunders E."/>
            <person name="Lapidus A."/>
            <person name="Nolan M."/>
            <person name="Lucas S."/>
            <person name="Hammon N."/>
            <person name="Deshpande S."/>
            <person name="Cheng J.F."/>
            <person name="Han C."/>
            <person name="Tapia R."/>
            <person name="Goodwin L.A."/>
            <person name="Pitluck S."/>
            <person name="Liolios K."/>
            <person name="Pagani I."/>
            <person name="Ivanova N."/>
            <person name="Mikhailova N."/>
            <person name="Pati A."/>
            <person name="Palaniappan K."/>
            <person name="Land M."/>
            <person name="Pan C."/>
            <person name="Rohde M."/>
            <person name="Pukall R."/>
            <person name="Goker M."/>
            <person name="Detter J.C."/>
            <person name="Woyke T."/>
            <person name="Bristow J."/>
            <person name="Eisen J.A."/>
            <person name="Markowitz V."/>
            <person name="Hugenholtz P."/>
            <person name="Kyrpides N.C."/>
            <person name="Klenk H.P."/>
            <person name="Mavromatis K."/>
        </authorList>
    </citation>
    <scope>NUCLEOTIDE SEQUENCE [LARGE SCALE GENOMIC DNA]</scope>
    <source>
        <strain evidence="11">ATCC 700253 / DSM 10332 / NAL</strain>
    </source>
</reference>
<protein>
    <submittedName>
        <fullName evidence="10">Amino acid/amide ABC transporter membrane protein 1, HAAT family</fullName>
    </submittedName>
</protein>
<dbReference type="GO" id="GO:0005886">
    <property type="term" value="C:plasma membrane"/>
    <property type="evidence" value="ECO:0007669"/>
    <property type="project" value="UniProtKB-SubCell"/>
</dbReference>
<proteinExistence type="inferred from homology"/>
<dbReference type="GO" id="GO:0022857">
    <property type="term" value="F:transmembrane transporter activity"/>
    <property type="evidence" value="ECO:0007669"/>
    <property type="project" value="InterPro"/>
</dbReference>
<feature type="transmembrane region" description="Helical" evidence="9">
    <location>
        <begin position="6"/>
        <end position="28"/>
    </location>
</feature>
<feature type="transmembrane region" description="Helical" evidence="9">
    <location>
        <begin position="223"/>
        <end position="250"/>
    </location>
</feature>
<dbReference type="PANTHER" id="PTHR11795">
    <property type="entry name" value="BRANCHED-CHAIN AMINO ACID TRANSPORT SYSTEM PERMEASE PROTEIN LIVH"/>
    <property type="match status" value="1"/>
</dbReference>
<evidence type="ECO:0000256" key="7">
    <source>
        <dbReference type="ARBA" id="ARBA00023136"/>
    </source>
</evidence>
<keyword evidence="2" id="KW-0813">Transport</keyword>
<feature type="transmembrane region" description="Helical" evidence="9">
    <location>
        <begin position="35"/>
        <end position="54"/>
    </location>
</feature>
<accession>G8TSH6</accession>
<dbReference type="PANTHER" id="PTHR11795:SF450">
    <property type="entry name" value="ABC TRANSPORTER PERMEASE PROTEIN"/>
    <property type="match status" value="1"/>
</dbReference>
<reference evidence="11" key="1">
    <citation type="submission" date="2011-12" db="EMBL/GenBank/DDBJ databases">
        <title>The complete genome of chromosome of Sulfobacillus acidophilus DSM 10332.</title>
        <authorList>
            <person name="Lucas S."/>
            <person name="Han J."/>
            <person name="Lapidus A."/>
            <person name="Bruce D."/>
            <person name="Goodwin L."/>
            <person name="Pitluck S."/>
            <person name="Peters L."/>
            <person name="Kyrpides N."/>
            <person name="Mavromatis K."/>
            <person name="Ivanova N."/>
            <person name="Mikhailova N."/>
            <person name="Chertkov O."/>
            <person name="Saunders E."/>
            <person name="Detter J.C."/>
            <person name="Tapia R."/>
            <person name="Han C."/>
            <person name="Land M."/>
            <person name="Hauser L."/>
            <person name="Markowitz V."/>
            <person name="Cheng J.-F."/>
            <person name="Hugenholtz P."/>
            <person name="Woyke T."/>
            <person name="Wu D."/>
            <person name="Pukall R."/>
            <person name="Gehrich-Schroeter G."/>
            <person name="Schneider S."/>
            <person name="Klenk H.-P."/>
            <person name="Eisen J.A."/>
        </authorList>
    </citation>
    <scope>NUCLEOTIDE SEQUENCE [LARGE SCALE GENOMIC DNA]</scope>
    <source>
        <strain evidence="11">ATCC 700253 / DSM 10332 / NAL</strain>
    </source>
</reference>
<keyword evidence="7 9" id="KW-0472">Membrane</keyword>
<evidence type="ECO:0000256" key="1">
    <source>
        <dbReference type="ARBA" id="ARBA00004651"/>
    </source>
</evidence>
<comment type="similarity">
    <text evidence="8">Belongs to the binding-protein-dependent transport system permease family. LivHM subfamily.</text>
</comment>
<dbReference type="HOGENOM" id="CLU_039929_1_1_9"/>
<dbReference type="AlphaFoldDB" id="G8TSH6"/>
<dbReference type="KEGG" id="sap:Sulac_3222"/>
<evidence type="ECO:0000313" key="11">
    <source>
        <dbReference type="Proteomes" id="UP000005439"/>
    </source>
</evidence>
<evidence type="ECO:0000256" key="4">
    <source>
        <dbReference type="ARBA" id="ARBA00022692"/>
    </source>
</evidence>
<dbReference type="STRING" id="679936.Sulac_3222"/>
<feature type="transmembrane region" description="Helical" evidence="9">
    <location>
        <begin position="257"/>
        <end position="277"/>
    </location>
</feature>
<dbReference type="InterPro" id="IPR052157">
    <property type="entry name" value="BCAA_transport_permease"/>
</dbReference>
<keyword evidence="5" id="KW-0029">Amino-acid transport</keyword>
<keyword evidence="6 9" id="KW-1133">Transmembrane helix</keyword>
<dbReference type="CDD" id="cd06582">
    <property type="entry name" value="TM_PBP1_LivH_like"/>
    <property type="match status" value="1"/>
</dbReference>
<dbReference type="EMBL" id="CP003179">
    <property type="protein sequence ID" value="AEW06668.1"/>
    <property type="molecule type" value="Genomic_DNA"/>
</dbReference>
<keyword evidence="4 9" id="KW-0812">Transmembrane</keyword>
<name>G8TSH6_SULAD</name>
<evidence type="ECO:0000256" key="9">
    <source>
        <dbReference type="SAM" id="Phobius"/>
    </source>
</evidence>
<evidence type="ECO:0000256" key="2">
    <source>
        <dbReference type="ARBA" id="ARBA00022448"/>
    </source>
</evidence>
<evidence type="ECO:0000256" key="6">
    <source>
        <dbReference type="ARBA" id="ARBA00022989"/>
    </source>
</evidence>
<organism evidence="10 11">
    <name type="scientific">Sulfobacillus acidophilus (strain ATCC 700253 / DSM 10332 / NAL)</name>
    <dbReference type="NCBI Taxonomy" id="679936"/>
    <lineage>
        <taxon>Bacteria</taxon>
        <taxon>Bacillati</taxon>
        <taxon>Bacillota</taxon>
        <taxon>Clostridia</taxon>
        <taxon>Eubacteriales</taxon>
        <taxon>Clostridiales Family XVII. Incertae Sedis</taxon>
        <taxon>Sulfobacillus</taxon>
    </lineage>
</organism>
<feature type="transmembrane region" description="Helical" evidence="9">
    <location>
        <begin position="95"/>
        <end position="120"/>
    </location>
</feature>
<dbReference type="PATRIC" id="fig|679936.5.peg.3331"/>
<gene>
    <name evidence="10" type="ordered locus">Sulac_3222</name>
</gene>
<evidence type="ECO:0000256" key="5">
    <source>
        <dbReference type="ARBA" id="ARBA00022970"/>
    </source>
</evidence>
<feature type="transmembrane region" description="Helical" evidence="9">
    <location>
        <begin position="140"/>
        <end position="159"/>
    </location>
</feature>
<feature type="transmembrane region" description="Helical" evidence="9">
    <location>
        <begin position="190"/>
        <end position="211"/>
    </location>
</feature>
<comment type="subcellular location">
    <subcellularLocation>
        <location evidence="1">Cell membrane</location>
        <topology evidence="1">Multi-pass membrane protein</topology>
    </subcellularLocation>
</comment>
<sequence>MLALLWQILLTGLGTGAIYALLATGFSLIYKETGIINFAQGEFAMIGAMGLWTGESRGWGLPWALASALVAAIVVGLLIARLVMYPARQAKPLTLIFITLGLDTALRGLATLIWGVNPVAVNPFWGSGSVHLAGAVLSRQYLGIFGGAILLAGLLYLFLERTMVGRGMTAAMDNPVAAQLFGMDPFKFSLYTWGLAALIGAAGGALLAPITTANANMGLNLGLSGFVGAIIGGIDSLPGAALGGLLLGVINAVTSGFISSAWADGISYLVLFMVLLVRPQGLLGQSVDHRV</sequence>
<feature type="transmembrane region" description="Helical" evidence="9">
    <location>
        <begin position="60"/>
        <end position="83"/>
    </location>
</feature>
<evidence type="ECO:0000313" key="10">
    <source>
        <dbReference type="EMBL" id="AEW06668.1"/>
    </source>
</evidence>